<proteinExistence type="predicted"/>
<protein>
    <submittedName>
        <fullName evidence="2">Uncharacterized protein</fullName>
    </submittedName>
</protein>
<evidence type="ECO:0000313" key="2">
    <source>
        <dbReference type="EMBL" id="MCI64494.1"/>
    </source>
</evidence>
<organism evidence="2 3">
    <name type="scientific">Trifolium medium</name>
    <dbReference type="NCBI Taxonomy" id="97028"/>
    <lineage>
        <taxon>Eukaryota</taxon>
        <taxon>Viridiplantae</taxon>
        <taxon>Streptophyta</taxon>
        <taxon>Embryophyta</taxon>
        <taxon>Tracheophyta</taxon>
        <taxon>Spermatophyta</taxon>
        <taxon>Magnoliopsida</taxon>
        <taxon>eudicotyledons</taxon>
        <taxon>Gunneridae</taxon>
        <taxon>Pentapetalae</taxon>
        <taxon>rosids</taxon>
        <taxon>fabids</taxon>
        <taxon>Fabales</taxon>
        <taxon>Fabaceae</taxon>
        <taxon>Papilionoideae</taxon>
        <taxon>50 kb inversion clade</taxon>
        <taxon>NPAAA clade</taxon>
        <taxon>Hologalegina</taxon>
        <taxon>IRL clade</taxon>
        <taxon>Trifolieae</taxon>
        <taxon>Trifolium</taxon>
    </lineage>
</organism>
<sequence length="75" mass="8363">VLCIDTVQAVLCIYTTQKHVPTVLCIDTTQKHVPAVLCIDTVQTVLCIYTNHTPDTGYSHSDKIPNTAHQESRRI</sequence>
<feature type="region of interest" description="Disordered" evidence="1">
    <location>
        <begin position="54"/>
        <end position="75"/>
    </location>
</feature>
<accession>A0A392TUX0</accession>
<keyword evidence="3" id="KW-1185">Reference proteome</keyword>
<dbReference type="AlphaFoldDB" id="A0A392TUX0"/>
<evidence type="ECO:0000256" key="1">
    <source>
        <dbReference type="SAM" id="MobiDB-lite"/>
    </source>
</evidence>
<comment type="caution">
    <text evidence="2">The sequence shown here is derived from an EMBL/GenBank/DDBJ whole genome shotgun (WGS) entry which is preliminary data.</text>
</comment>
<dbReference type="Proteomes" id="UP000265520">
    <property type="component" value="Unassembled WGS sequence"/>
</dbReference>
<reference evidence="2 3" key="1">
    <citation type="journal article" date="2018" name="Front. Plant Sci.">
        <title>Red Clover (Trifolium pratense) and Zigzag Clover (T. medium) - A Picture of Genomic Similarities and Differences.</title>
        <authorList>
            <person name="Dluhosova J."/>
            <person name="Istvanek J."/>
            <person name="Nedelnik J."/>
            <person name="Repkova J."/>
        </authorList>
    </citation>
    <scope>NUCLEOTIDE SEQUENCE [LARGE SCALE GENOMIC DNA]</scope>
    <source>
        <strain evidence="3">cv. 10/8</strain>
        <tissue evidence="2">Leaf</tissue>
    </source>
</reference>
<name>A0A392TUX0_9FABA</name>
<feature type="non-terminal residue" evidence="2">
    <location>
        <position position="1"/>
    </location>
</feature>
<dbReference type="EMBL" id="LXQA010657198">
    <property type="protein sequence ID" value="MCI64494.1"/>
    <property type="molecule type" value="Genomic_DNA"/>
</dbReference>
<evidence type="ECO:0000313" key="3">
    <source>
        <dbReference type="Proteomes" id="UP000265520"/>
    </source>
</evidence>